<dbReference type="EMBL" id="BAAARJ010000038">
    <property type="protein sequence ID" value="GAA2640365.1"/>
    <property type="molecule type" value="Genomic_DNA"/>
</dbReference>
<feature type="region of interest" description="Disordered" evidence="1">
    <location>
        <begin position="608"/>
        <end position="637"/>
    </location>
</feature>
<dbReference type="InterPro" id="IPR031100">
    <property type="entry name" value="LOG_fam"/>
</dbReference>
<keyword evidence="3" id="KW-1185">Reference proteome</keyword>
<dbReference type="PANTHER" id="PTHR43393:SF3">
    <property type="entry name" value="LYSINE DECARBOXYLASE-LIKE PROTEIN"/>
    <property type="match status" value="1"/>
</dbReference>
<reference evidence="2 3" key="1">
    <citation type="journal article" date="2019" name="Int. J. Syst. Evol. Microbiol.">
        <title>The Global Catalogue of Microorganisms (GCM) 10K type strain sequencing project: providing services to taxonomists for standard genome sequencing and annotation.</title>
        <authorList>
            <consortium name="The Broad Institute Genomics Platform"/>
            <consortium name="The Broad Institute Genome Sequencing Center for Infectious Disease"/>
            <person name="Wu L."/>
            <person name="Ma J."/>
        </authorList>
    </citation>
    <scope>NUCLEOTIDE SEQUENCE [LARGE SCALE GENOMIC DNA]</scope>
    <source>
        <strain evidence="2 3">JCM 16373</strain>
    </source>
</reference>
<name>A0ABN3R0Z4_9ACTN</name>
<proteinExistence type="predicted"/>
<feature type="region of interest" description="Disordered" evidence="1">
    <location>
        <begin position="374"/>
        <end position="398"/>
    </location>
</feature>
<dbReference type="InterPro" id="IPR052341">
    <property type="entry name" value="LOG_family_nucleotidases"/>
</dbReference>
<dbReference type="Pfam" id="PF03641">
    <property type="entry name" value="Lysine_decarbox"/>
    <property type="match status" value="1"/>
</dbReference>
<dbReference type="Proteomes" id="UP001501447">
    <property type="component" value="Unassembled WGS sequence"/>
</dbReference>
<evidence type="ECO:0000313" key="2">
    <source>
        <dbReference type="EMBL" id="GAA2640365.1"/>
    </source>
</evidence>
<dbReference type="RefSeq" id="WP_344570832.1">
    <property type="nucleotide sequence ID" value="NZ_BAAARJ010000038.1"/>
</dbReference>
<dbReference type="PANTHER" id="PTHR43393">
    <property type="entry name" value="CYTOKININ RIBOSIDE 5'-MONOPHOSPHATE PHOSPHORIBOHYDROLASE"/>
    <property type="match status" value="1"/>
</dbReference>
<evidence type="ECO:0000256" key="1">
    <source>
        <dbReference type="SAM" id="MobiDB-lite"/>
    </source>
</evidence>
<sequence length="637" mass="67199">MSARNTRRAHRIAVVATPFGFGPASKAYSIGQVLRDEWGMDIQFYGRDSAWDFFAAQPEVRPRRPEELGRPDSADAVVNVLAPELIRSPATAAMTYYVDSLGFMWQPSDIPTDSLLKRVRGYFAQDLFGSAANLVALGVPGVTPVSGIVAPTAPGPALPGKWTGRRVLVQLGGLSNPAGHGSGQVYLALAQRLLTALRDISGELSIAMNHAGGRFSLDVGHPARQLSGGEFHSELADCGAVLSSPGMTTLIEASRARRPYVPLPPQNWSQVVICQHLARRSELGVWEFLTGPYATIDARAPEADKAAQVQEVNRTLGRDDGYAAAYADLARAALAAGVAPDVGAPFEGAREVAAAVAAGLADSPQHAISITRGAGRPRVRSGPAGAADHMGRETVTGTTTGGLVSALRSLTKEVETARNWSEVSRELAQERVATVFGSARVSREEPAYAMARDLGAALAAGGWTTVTGGGPGIMQAARDGSGESLSRAVRVEIPGEEPETFLDPARSITVATFALRKLLLTHDIDALFVFPGGVGTFDELYEVLVHQDTNRLERFPVVLMQPPGGELWSAWLEFMDEHLVRTGLASSWVTGDLVVAGSVDEAVAAVEKRHPAATRSPSADGCGAPSGGGHPATVFRS</sequence>
<protein>
    <submittedName>
        <fullName evidence="2">Uncharacterized protein</fullName>
    </submittedName>
</protein>
<organism evidence="2 3">
    <name type="scientific">Streptomyces axinellae</name>
    <dbReference type="NCBI Taxonomy" id="552788"/>
    <lineage>
        <taxon>Bacteria</taxon>
        <taxon>Bacillati</taxon>
        <taxon>Actinomycetota</taxon>
        <taxon>Actinomycetes</taxon>
        <taxon>Kitasatosporales</taxon>
        <taxon>Streptomycetaceae</taxon>
        <taxon>Streptomyces</taxon>
    </lineage>
</organism>
<dbReference type="SUPFAM" id="SSF102405">
    <property type="entry name" value="MCP/YpsA-like"/>
    <property type="match status" value="1"/>
</dbReference>
<evidence type="ECO:0000313" key="3">
    <source>
        <dbReference type="Proteomes" id="UP001501447"/>
    </source>
</evidence>
<gene>
    <name evidence="2" type="ORF">GCM10009863_66860</name>
</gene>
<accession>A0ABN3R0Z4</accession>
<comment type="caution">
    <text evidence="2">The sequence shown here is derived from an EMBL/GenBank/DDBJ whole genome shotgun (WGS) entry which is preliminary data.</text>
</comment>
<dbReference type="Gene3D" id="3.40.50.450">
    <property type="match status" value="1"/>
</dbReference>